<feature type="transmembrane region" description="Helical" evidence="1">
    <location>
        <begin position="42"/>
        <end position="60"/>
    </location>
</feature>
<proteinExistence type="predicted"/>
<keyword evidence="1" id="KW-1133">Transmembrane helix</keyword>
<evidence type="ECO:0000313" key="2">
    <source>
        <dbReference type="EMBL" id="SEH08250.1"/>
    </source>
</evidence>
<feature type="transmembrane region" description="Helical" evidence="1">
    <location>
        <begin position="5"/>
        <end position="22"/>
    </location>
</feature>
<dbReference type="InterPro" id="IPR019201">
    <property type="entry name" value="DUF2065"/>
</dbReference>
<dbReference type="EMBL" id="FMSV02000546">
    <property type="protein sequence ID" value="SEH08250.1"/>
    <property type="molecule type" value="Genomic_DNA"/>
</dbReference>
<dbReference type="PANTHER" id="PTHR38602:SF1">
    <property type="entry name" value="INNER MEMBRANE PROTEIN"/>
    <property type="match status" value="1"/>
</dbReference>
<keyword evidence="1" id="KW-0812">Transmembrane</keyword>
<evidence type="ECO:0000313" key="3">
    <source>
        <dbReference type="Proteomes" id="UP000236724"/>
    </source>
</evidence>
<keyword evidence="1" id="KW-0472">Membrane</keyword>
<evidence type="ECO:0000256" key="1">
    <source>
        <dbReference type="SAM" id="Phobius"/>
    </source>
</evidence>
<accession>A0A1H6FDU2</accession>
<dbReference type="Pfam" id="PF09838">
    <property type="entry name" value="DUF2065"/>
    <property type="match status" value="1"/>
</dbReference>
<name>A0A1H6FDU2_9GAMM</name>
<organism evidence="2 3">
    <name type="scientific">Candidatus Venteria ishoeyi</name>
    <dbReference type="NCBI Taxonomy" id="1899563"/>
    <lineage>
        <taxon>Bacteria</taxon>
        <taxon>Pseudomonadati</taxon>
        <taxon>Pseudomonadota</taxon>
        <taxon>Gammaproteobacteria</taxon>
        <taxon>Thiotrichales</taxon>
        <taxon>Thiotrichaceae</taxon>
        <taxon>Venteria</taxon>
    </lineage>
</organism>
<dbReference type="AlphaFoldDB" id="A0A1H6FDU2"/>
<dbReference type="OrthoDB" id="9182237at2"/>
<keyword evidence="3" id="KW-1185">Reference proteome</keyword>
<reference evidence="2 3" key="1">
    <citation type="submission" date="2016-10" db="EMBL/GenBank/DDBJ databases">
        <authorList>
            <person name="de Groot N.N."/>
        </authorList>
    </citation>
    <scope>NUCLEOTIDE SEQUENCE [LARGE SCALE GENOMIC DNA]</scope>
    <source>
        <strain evidence="2">MBHS1</strain>
    </source>
</reference>
<dbReference type="Proteomes" id="UP000236724">
    <property type="component" value="Unassembled WGS sequence"/>
</dbReference>
<sequence length="62" mass="7465">MFNDLWAALALMLIFEGMMPFLNPELWRKLLRSALELDNRQLHWFGFFIMATGLLLLYLVRY</sequence>
<evidence type="ECO:0008006" key="4">
    <source>
        <dbReference type="Google" id="ProtNLM"/>
    </source>
</evidence>
<dbReference type="RefSeq" id="WP_103921813.1">
    <property type="nucleotide sequence ID" value="NZ_FMSV02000546.1"/>
</dbReference>
<protein>
    <recommendedName>
        <fullName evidence="4">DUF2065 domain-containing protein</fullName>
    </recommendedName>
</protein>
<gene>
    <name evidence="2" type="ORF">MBHS_04141</name>
</gene>
<dbReference type="PANTHER" id="PTHR38602">
    <property type="entry name" value="INNER MEMBRANE PROTEIN-RELATED"/>
    <property type="match status" value="1"/>
</dbReference>